<dbReference type="InterPro" id="IPR003200">
    <property type="entry name" value="Nict_dMeBzImd_PRibTrfase"/>
</dbReference>
<evidence type="ECO:0000256" key="4">
    <source>
        <dbReference type="ARBA" id="ARBA00015486"/>
    </source>
</evidence>
<dbReference type="CDD" id="cd02439">
    <property type="entry name" value="DMB-PRT_CobT"/>
    <property type="match status" value="1"/>
</dbReference>
<dbReference type="NCBIfam" id="TIGR03160">
    <property type="entry name" value="cobT_DBIPRT"/>
    <property type="match status" value="1"/>
</dbReference>
<dbReference type="PANTHER" id="PTHR43463">
    <property type="entry name" value="NICOTINATE-NUCLEOTIDE--DIMETHYLBENZIMIDAZOLE PHOSPHORIBOSYLTRANSFERASE"/>
    <property type="match status" value="1"/>
</dbReference>
<dbReference type="GO" id="GO:0008939">
    <property type="term" value="F:nicotinate-nucleotide-dimethylbenzimidazole phosphoribosyltransferase activity"/>
    <property type="evidence" value="ECO:0007669"/>
    <property type="project" value="UniProtKB-EC"/>
</dbReference>
<sequence>MSHLLPVDQAFLERARARQLRLTKPPGSLGRLEEAGVRLAAIQRSEKPRLGPGAVVVAAADHGVTAEGVSAYPAEVTPQMVQNFLAGGAAVNQIARVAGAEVYVLDVGVRGPEFPAHERLIPARVRSGTGNLVREPAMRPAEALAALQAGENAARRAVSEGATLLAAGDMGIGNTTAAAALTAALLGLLAAEVTGRGTGVDDAAYARKVQVVERALERARGELGDLERADPLEVAAQLGGLEIVAAAGVFLAGAAAGLPVVADGFPVTAGALLAARLEPNLSGYLFAGHRSLEPGHTRQLEALGLEPLLDLNLRLGEGTGAVLAFPVLRAAAAVLGGMATFDEAGVSEG</sequence>
<keyword evidence="7 10" id="KW-0808">Transferase</keyword>
<comment type="catalytic activity">
    <reaction evidence="9 10">
        <text>5,6-dimethylbenzimidazole + nicotinate beta-D-ribonucleotide = alpha-ribazole 5'-phosphate + nicotinate + H(+)</text>
        <dbReference type="Rhea" id="RHEA:11196"/>
        <dbReference type="ChEBI" id="CHEBI:15378"/>
        <dbReference type="ChEBI" id="CHEBI:15890"/>
        <dbReference type="ChEBI" id="CHEBI:32544"/>
        <dbReference type="ChEBI" id="CHEBI:57502"/>
        <dbReference type="ChEBI" id="CHEBI:57918"/>
        <dbReference type="EC" id="2.4.2.21"/>
    </reaction>
</comment>
<evidence type="ECO:0000256" key="5">
    <source>
        <dbReference type="ARBA" id="ARBA00022573"/>
    </source>
</evidence>
<gene>
    <name evidence="10" type="primary">cobT</name>
    <name evidence="11" type="ORF">HNQ05_001207</name>
</gene>
<proteinExistence type="inferred from homology"/>
<comment type="function">
    <text evidence="10">Catalyzes the synthesis of alpha-ribazole-5'-phosphate from nicotinate mononucleotide (NAMN) and 5,6-dimethylbenzimidazole (DMB).</text>
</comment>
<organism evidence="11 12">
    <name type="scientific">Oceanithermus desulfurans</name>
    <dbReference type="NCBI Taxonomy" id="227924"/>
    <lineage>
        <taxon>Bacteria</taxon>
        <taxon>Thermotogati</taxon>
        <taxon>Deinococcota</taxon>
        <taxon>Deinococci</taxon>
        <taxon>Thermales</taxon>
        <taxon>Thermaceae</taxon>
        <taxon>Oceanithermus</taxon>
    </lineage>
</organism>
<evidence type="ECO:0000313" key="12">
    <source>
        <dbReference type="Proteomes" id="UP000587579"/>
    </source>
</evidence>
<dbReference type="EMBL" id="JACHEZ010000004">
    <property type="protein sequence ID" value="MBB6029838.1"/>
    <property type="molecule type" value="Genomic_DNA"/>
</dbReference>
<evidence type="ECO:0000256" key="10">
    <source>
        <dbReference type="HAMAP-Rule" id="MF_00230"/>
    </source>
</evidence>
<reference evidence="11 12" key="1">
    <citation type="submission" date="2020-08" db="EMBL/GenBank/DDBJ databases">
        <title>Genomic Encyclopedia of Type Strains, Phase IV (KMG-IV): sequencing the most valuable type-strain genomes for metagenomic binning, comparative biology and taxonomic classification.</title>
        <authorList>
            <person name="Goeker M."/>
        </authorList>
    </citation>
    <scope>NUCLEOTIDE SEQUENCE [LARGE SCALE GENOMIC DNA]</scope>
    <source>
        <strain evidence="11 12">DSM 15757</strain>
    </source>
</reference>
<dbReference type="InterPro" id="IPR023195">
    <property type="entry name" value="Nict_dMeBzImd_PRibTrfase_N"/>
</dbReference>
<evidence type="ECO:0000256" key="2">
    <source>
        <dbReference type="ARBA" id="ARBA00007110"/>
    </source>
</evidence>
<dbReference type="InterPro" id="IPR017846">
    <property type="entry name" value="Nict_dMeBzImd_PRibTrfase_bact"/>
</dbReference>
<dbReference type="Proteomes" id="UP000587579">
    <property type="component" value="Unassembled WGS sequence"/>
</dbReference>
<accession>A0ABR6P1F4</accession>
<feature type="active site" description="Proton acceptor" evidence="10">
    <location>
        <position position="317"/>
    </location>
</feature>
<name>A0ABR6P1F4_9DEIN</name>
<evidence type="ECO:0000256" key="7">
    <source>
        <dbReference type="ARBA" id="ARBA00022679"/>
    </source>
</evidence>
<comment type="pathway">
    <text evidence="1 10">Nucleoside biosynthesis; alpha-ribazole biosynthesis; alpha-ribazole from 5,6-dimethylbenzimidazole: step 1/2.</text>
</comment>
<evidence type="ECO:0000313" key="11">
    <source>
        <dbReference type="EMBL" id="MBB6029838.1"/>
    </source>
</evidence>
<dbReference type="InterPro" id="IPR036087">
    <property type="entry name" value="Nict_dMeBzImd_PRibTrfase_sf"/>
</dbReference>
<evidence type="ECO:0000256" key="1">
    <source>
        <dbReference type="ARBA" id="ARBA00005049"/>
    </source>
</evidence>
<dbReference type="Pfam" id="PF02277">
    <property type="entry name" value="DBI_PRT"/>
    <property type="match status" value="1"/>
</dbReference>
<dbReference type="RefSeq" id="WP_147146944.1">
    <property type="nucleotide sequence ID" value="NZ_JACHEZ010000004.1"/>
</dbReference>
<evidence type="ECO:0000256" key="8">
    <source>
        <dbReference type="ARBA" id="ARBA00030686"/>
    </source>
</evidence>
<keyword evidence="12" id="KW-1185">Reference proteome</keyword>
<dbReference type="EC" id="2.4.2.21" evidence="3 10"/>
<dbReference type="Gene3D" id="1.10.1610.10">
    <property type="match status" value="1"/>
</dbReference>
<protein>
    <recommendedName>
        <fullName evidence="4 10">Nicotinate-nucleotide--dimethylbenzimidazole phosphoribosyltransferase</fullName>
        <shortName evidence="10">NN:DBI PRT</shortName>
        <ecNumber evidence="3 10">2.4.2.21</ecNumber>
    </recommendedName>
    <alternativeName>
        <fullName evidence="8 10">N(1)-alpha-phosphoribosyltransferase</fullName>
    </alternativeName>
</protein>
<keyword evidence="5 10" id="KW-0169">Cobalamin biosynthesis</keyword>
<keyword evidence="6 10" id="KW-0328">Glycosyltransferase</keyword>
<dbReference type="Gene3D" id="3.40.50.10210">
    <property type="match status" value="1"/>
</dbReference>
<dbReference type="HAMAP" id="MF_00230">
    <property type="entry name" value="CobT"/>
    <property type="match status" value="1"/>
</dbReference>
<comment type="similarity">
    <text evidence="2 10">Belongs to the CobT family.</text>
</comment>
<evidence type="ECO:0000256" key="9">
    <source>
        <dbReference type="ARBA" id="ARBA00047340"/>
    </source>
</evidence>
<comment type="caution">
    <text evidence="11">The sequence shown here is derived from an EMBL/GenBank/DDBJ whole genome shotgun (WGS) entry which is preliminary data.</text>
</comment>
<evidence type="ECO:0000256" key="3">
    <source>
        <dbReference type="ARBA" id="ARBA00011991"/>
    </source>
</evidence>
<dbReference type="PANTHER" id="PTHR43463:SF1">
    <property type="entry name" value="NICOTINATE-NUCLEOTIDE--DIMETHYLBENZIMIDAZOLE PHOSPHORIBOSYLTRANSFERASE"/>
    <property type="match status" value="1"/>
</dbReference>
<evidence type="ECO:0000256" key="6">
    <source>
        <dbReference type="ARBA" id="ARBA00022676"/>
    </source>
</evidence>
<dbReference type="SUPFAM" id="SSF52733">
    <property type="entry name" value="Nicotinate mononucleotide:5,6-dimethylbenzimidazole phosphoribosyltransferase (CobT)"/>
    <property type="match status" value="1"/>
</dbReference>
<dbReference type="NCBIfam" id="NF000996">
    <property type="entry name" value="PRK00105.1"/>
    <property type="match status" value="1"/>
</dbReference>